<comment type="caution">
    <text evidence="2">The sequence shown here is derived from an EMBL/GenBank/DDBJ whole genome shotgun (WGS) entry which is preliminary data.</text>
</comment>
<reference evidence="2" key="1">
    <citation type="submission" date="2021-01" db="EMBL/GenBank/DDBJ databases">
        <authorList>
            <person name="Kaushik A."/>
        </authorList>
    </citation>
    <scope>NUCLEOTIDE SEQUENCE</scope>
    <source>
        <strain evidence="2">AG4-R118</strain>
    </source>
</reference>
<dbReference type="Pfam" id="PF00651">
    <property type="entry name" value="BTB"/>
    <property type="match status" value="1"/>
</dbReference>
<accession>A0A8H3AT65</accession>
<dbReference type="AlphaFoldDB" id="A0A8H3AT65"/>
<dbReference type="CDD" id="cd18186">
    <property type="entry name" value="BTB_POZ_ZBTB_KLHL-like"/>
    <property type="match status" value="1"/>
</dbReference>
<dbReference type="PROSITE" id="PS50097">
    <property type="entry name" value="BTB"/>
    <property type="match status" value="1"/>
</dbReference>
<evidence type="ECO:0000259" key="1">
    <source>
        <dbReference type="PROSITE" id="PS50097"/>
    </source>
</evidence>
<dbReference type="InterPro" id="IPR011333">
    <property type="entry name" value="SKP1/BTB/POZ_sf"/>
</dbReference>
<dbReference type="SUPFAM" id="SSF54695">
    <property type="entry name" value="POZ domain"/>
    <property type="match status" value="1"/>
</dbReference>
<dbReference type="InterPro" id="IPR000210">
    <property type="entry name" value="BTB/POZ_dom"/>
</dbReference>
<sequence length="306" mass="34476">MLFLNPSPGLAKKFSIVLPSQSGSAVFVGDDSKVEHDDGPAEIPIGKSPEVIVRHSEFFFGNTLIAIQVENTLFNVHEYQLAKSEFFSEIFKLPRPKGNKPQEGTSPEHPIVIHGTTASDFAALLKVLYASHFSINHPTPEASLIIPAFRLASLLNFSELRAYLLPLAEKNLDDVDKLVFAREFRIKDWLAPALIRLCEGEAVLSTEEARKLDIDSVLLLWRIQEHHWPRISGRTYASTGNSVYCQSCTDWEYYGHMNATCQLCSVKVNTHFLSYKGRDRTNGDIDDAALKTEVKQWVEDRFIIRA</sequence>
<evidence type="ECO:0000313" key="2">
    <source>
        <dbReference type="EMBL" id="CAE6436080.1"/>
    </source>
</evidence>
<dbReference type="Proteomes" id="UP000663888">
    <property type="component" value="Unassembled WGS sequence"/>
</dbReference>
<feature type="domain" description="BTB" evidence="1">
    <location>
        <begin position="63"/>
        <end position="137"/>
    </location>
</feature>
<protein>
    <recommendedName>
        <fullName evidence="1">BTB domain-containing protein</fullName>
    </recommendedName>
</protein>
<name>A0A8H3AT65_9AGAM</name>
<organism evidence="2 3">
    <name type="scientific">Rhizoctonia solani</name>
    <dbReference type="NCBI Taxonomy" id="456999"/>
    <lineage>
        <taxon>Eukaryota</taxon>
        <taxon>Fungi</taxon>
        <taxon>Dikarya</taxon>
        <taxon>Basidiomycota</taxon>
        <taxon>Agaricomycotina</taxon>
        <taxon>Agaricomycetes</taxon>
        <taxon>Cantharellales</taxon>
        <taxon>Ceratobasidiaceae</taxon>
        <taxon>Rhizoctonia</taxon>
    </lineage>
</organism>
<gene>
    <name evidence="2" type="ORF">RDB_LOCUS42613</name>
</gene>
<dbReference type="Gene3D" id="3.30.710.10">
    <property type="entry name" value="Potassium Channel Kv1.1, Chain A"/>
    <property type="match status" value="1"/>
</dbReference>
<proteinExistence type="predicted"/>
<evidence type="ECO:0000313" key="3">
    <source>
        <dbReference type="Proteomes" id="UP000663888"/>
    </source>
</evidence>
<dbReference type="EMBL" id="CAJMWX010000858">
    <property type="protein sequence ID" value="CAE6436080.1"/>
    <property type="molecule type" value="Genomic_DNA"/>
</dbReference>